<feature type="region of interest" description="Disordered" evidence="2">
    <location>
        <begin position="777"/>
        <end position="811"/>
    </location>
</feature>
<evidence type="ECO:0000256" key="1">
    <source>
        <dbReference type="SAM" id="Coils"/>
    </source>
</evidence>
<feature type="region of interest" description="Disordered" evidence="2">
    <location>
        <begin position="1138"/>
        <end position="1161"/>
    </location>
</feature>
<reference evidence="3" key="1">
    <citation type="submission" date="2023-10" db="EMBL/GenBank/DDBJ databases">
        <title>Genome assembly of Pristionchus species.</title>
        <authorList>
            <person name="Yoshida K."/>
            <person name="Sommer R.J."/>
        </authorList>
    </citation>
    <scope>NUCLEOTIDE SEQUENCE</scope>
    <source>
        <strain evidence="3">RS5133</strain>
    </source>
</reference>
<keyword evidence="4" id="KW-1185">Reference proteome</keyword>
<feature type="region of interest" description="Disordered" evidence="2">
    <location>
        <begin position="1"/>
        <end position="31"/>
    </location>
</feature>
<feature type="compositionally biased region" description="Basic and acidic residues" evidence="2">
    <location>
        <begin position="839"/>
        <end position="852"/>
    </location>
</feature>
<feature type="non-terminal residue" evidence="3">
    <location>
        <position position="1"/>
    </location>
</feature>
<sequence length="1387" mass="160152">NSLDRYYHSMEKEPPVQSSYSNENEGKEIPSGIVQQRRALFSRGNTRRSIRGYSTMPSSWKEKKEREREGRRDVTLGESIDSRTLYSPPMDPHSRSSRVDIVGIGITATPSTILRGGPFETEGQMFRRTSDCCVIRKGSGRRQGTVWTFPQSVDTVPRSIDFPVKSETLPRRVPVREVTIRAIPTQKRDQPTVWRSEGPVRVMQEQSAVAYASRPISYPPPIPANQQITNNNREEKLDPQEIRATCEVIRESLLGKPAKSLESRLHTMEIEMAELSRALNSSQTLIDQMHSVAASGSSNYSSISGEDDDCISETNSQVISLRNQIAIHSQSLSNKDLLIKRLEKELNDAQQCNHALNSQLGVYASSPGANLKRDLNDAKKELKKKNSDYEDLKKLHGRLENERDHQRRLLDSKIPPDMQTLMAQKRELTQQLDREQSEKHELFMQINALIGQVAQSSDGTKEKEEIERLNKDIKSLESRLESEKDAVRRKSEEMELSVARSEIEKRKLAGEVESLGKELSMKGAALQSLQMIVKEPKDDGSKAELERLRMEIEEERRAAESVKKEHNMLLASSSSSSREMEEKVQILEEEMRELERKLDNSLKETAETREKINSSDVSRRELENRLMKSEEESRELNGRLERERERGNGLERRLEANSGEKGEELRVLEKELRETREKEKNLQEKMKEMEEKSRRLSESSAVELALLKKSLEEEKEKSSQIVTLESKLVVAHKERDEIERRSKELEKQNEDTVTEMKRVQSARGNVHAELMTLVKSLQESRQRNEELSSENAQLMKELNESREENEQMQEEIRVREEEIGDWKERITRAEASSSSHSASIEEEKLQMRSESEKMSKKYEELLNEAELSQKAIEELEDEKQSIIDLSREKEQQMEAAIERAIAETTSARAELTKMGLRLKDSDADARKHEGRAEELQRRIDSIMEDSEKVAGVHALEAAEKSTKMRDAEEFSRKIKKQLEELERENTEKLAEKEETHKTNVQKLSEQIADLQSKLSSTSLLLTESDSNLRRIQSELEDLKRKEMERAEKDSENSSLLNDLRAAKELAEKEKKEKEEMERKVELFMVEKSSYGVELERLHGQLSTLRSELEEEKKRPDHEPEVHRLKEVLILEIAAKERVEKESREVKRQLEEERSRSDLKPELDRLSGALALEVAAKEKLEREAREAKKELEEERRRPDLKPELDRVNGVLIHELAAKERLESEAREMRRELEDERNRPDLKPEVDRLNGALVLEVAAKEKMVKESREIKKELEEERRRPDLKPELDRLKELLLIETAARERMERDKREIEQQLKSANESHKENGHSSPVAPPRKGKDSHSSSVSSSNASEVIDQNDRVKVLEHQVAKKDRIIGVLRRKIHQQQLALL</sequence>
<feature type="region of interest" description="Disordered" evidence="2">
    <location>
        <begin position="825"/>
        <end position="852"/>
    </location>
</feature>
<feature type="region of interest" description="Disordered" evidence="2">
    <location>
        <begin position="558"/>
        <end position="584"/>
    </location>
</feature>
<feature type="compositionally biased region" description="Low complexity" evidence="2">
    <location>
        <begin position="1340"/>
        <end position="1349"/>
    </location>
</feature>
<feature type="region of interest" description="Disordered" evidence="2">
    <location>
        <begin position="979"/>
        <end position="1000"/>
    </location>
</feature>
<dbReference type="Proteomes" id="UP001432322">
    <property type="component" value="Unassembled WGS sequence"/>
</dbReference>
<feature type="compositionally biased region" description="Basic and acidic residues" evidence="2">
    <location>
        <begin position="733"/>
        <end position="758"/>
    </location>
</feature>
<feature type="compositionally biased region" description="Low complexity" evidence="2">
    <location>
        <begin position="829"/>
        <end position="838"/>
    </location>
</feature>
<evidence type="ECO:0000313" key="3">
    <source>
        <dbReference type="EMBL" id="GMT11042.1"/>
    </source>
</evidence>
<gene>
    <name evidence="3" type="ORF">PFISCL1PPCAC_2339</name>
</gene>
<feature type="compositionally biased region" description="Basic and acidic residues" evidence="2">
    <location>
        <begin position="597"/>
        <end position="697"/>
    </location>
</feature>
<name>A0AAV5UWR9_9BILA</name>
<proteinExistence type="predicted"/>
<feature type="coiled-coil region" evidence="1">
    <location>
        <begin position="332"/>
        <end position="493"/>
    </location>
</feature>
<feature type="compositionally biased region" description="Basic and acidic residues" evidence="2">
    <location>
        <begin position="60"/>
        <end position="75"/>
    </location>
</feature>
<accession>A0AAV5UWR9</accession>
<dbReference type="EMBL" id="BTSY01000001">
    <property type="protein sequence ID" value="GMT11042.1"/>
    <property type="molecule type" value="Genomic_DNA"/>
</dbReference>
<feature type="compositionally biased region" description="Basic and acidic residues" evidence="2">
    <location>
        <begin position="1302"/>
        <end position="1324"/>
    </location>
</feature>
<feature type="compositionally biased region" description="Basic and acidic residues" evidence="2">
    <location>
        <begin position="797"/>
        <end position="811"/>
    </location>
</feature>
<feature type="compositionally biased region" description="Basic and acidic residues" evidence="2">
    <location>
        <begin position="558"/>
        <end position="567"/>
    </location>
</feature>
<evidence type="ECO:0000256" key="2">
    <source>
        <dbReference type="SAM" id="MobiDB-lite"/>
    </source>
</evidence>
<feature type="region of interest" description="Disordered" evidence="2">
    <location>
        <begin position="1222"/>
        <end position="1244"/>
    </location>
</feature>
<keyword evidence="1" id="KW-0175">Coiled coil</keyword>
<comment type="caution">
    <text evidence="3">The sequence shown here is derived from an EMBL/GenBank/DDBJ whole genome shotgun (WGS) entry which is preliminary data.</text>
</comment>
<feature type="compositionally biased region" description="Basic and acidic residues" evidence="2">
    <location>
        <begin position="1"/>
        <end position="14"/>
    </location>
</feature>
<dbReference type="SUPFAM" id="SSF57997">
    <property type="entry name" value="Tropomyosin"/>
    <property type="match status" value="1"/>
</dbReference>
<feature type="region of interest" description="Disordered" evidence="2">
    <location>
        <begin position="597"/>
        <end position="700"/>
    </location>
</feature>
<feature type="compositionally biased region" description="Basic and acidic residues" evidence="2">
    <location>
        <begin position="979"/>
        <end position="997"/>
    </location>
</feature>
<feature type="region of interest" description="Disordered" evidence="2">
    <location>
        <begin position="43"/>
        <end position="97"/>
    </location>
</feature>
<organism evidence="3 4">
    <name type="scientific">Pristionchus fissidentatus</name>
    <dbReference type="NCBI Taxonomy" id="1538716"/>
    <lineage>
        <taxon>Eukaryota</taxon>
        <taxon>Metazoa</taxon>
        <taxon>Ecdysozoa</taxon>
        <taxon>Nematoda</taxon>
        <taxon>Chromadorea</taxon>
        <taxon>Rhabditida</taxon>
        <taxon>Rhabditina</taxon>
        <taxon>Diplogasteromorpha</taxon>
        <taxon>Diplogasteroidea</taxon>
        <taxon>Neodiplogasteridae</taxon>
        <taxon>Pristionchus</taxon>
    </lineage>
</organism>
<feature type="region of interest" description="Disordered" evidence="2">
    <location>
        <begin position="1302"/>
        <end position="1356"/>
    </location>
</feature>
<protein>
    <submittedName>
        <fullName evidence="3">Uncharacterized protein</fullName>
    </submittedName>
</protein>
<evidence type="ECO:0000313" key="4">
    <source>
        <dbReference type="Proteomes" id="UP001432322"/>
    </source>
</evidence>
<feature type="region of interest" description="Disordered" evidence="2">
    <location>
        <begin position="733"/>
        <end position="764"/>
    </location>
</feature>